<evidence type="ECO:0000313" key="21">
    <source>
        <dbReference type="EMBL" id="CAG6660096.1"/>
    </source>
</evidence>
<keyword evidence="5 17" id="KW-0812">Transmembrane</keyword>
<evidence type="ECO:0000256" key="1">
    <source>
        <dbReference type="ARBA" id="ARBA00004651"/>
    </source>
</evidence>
<evidence type="ECO:0000256" key="13">
    <source>
        <dbReference type="PIRSR" id="PIRSR601508-1"/>
    </source>
</evidence>
<feature type="disulfide bond" evidence="15">
    <location>
        <begin position="855"/>
        <end position="909"/>
    </location>
</feature>
<feature type="domain" description="Ionotropic glutamate receptor C-terminal" evidence="19">
    <location>
        <begin position="565"/>
        <end position="906"/>
    </location>
</feature>
<feature type="binding site" evidence="13">
    <location>
        <position position="841"/>
    </location>
    <ligand>
        <name>L-glutamate</name>
        <dbReference type="ChEBI" id="CHEBI:29985"/>
    </ligand>
</feature>
<feature type="compositionally biased region" description="Basic and acidic residues" evidence="16">
    <location>
        <begin position="1244"/>
        <end position="1255"/>
    </location>
</feature>
<feature type="site" description="Interaction with the cone snail toxin Con-ikot-ikot" evidence="14">
    <location>
        <position position="889"/>
    </location>
</feature>
<dbReference type="EMBL" id="HBUF01558723">
    <property type="protein sequence ID" value="CAG6761259.1"/>
    <property type="molecule type" value="Transcribed_RNA"/>
</dbReference>
<keyword evidence="7" id="KW-0406">Ion transport</keyword>
<feature type="domain" description="Ionotropic glutamate receptor L-glutamate and glycine-binding" evidence="20">
    <location>
        <begin position="560"/>
        <end position="623"/>
    </location>
</feature>
<dbReference type="PANTHER" id="PTHR18966">
    <property type="entry name" value="IONOTROPIC GLUTAMATE RECEPTOR"/>
    <property type="match status" value="1"/>
</dbReference>
<evidence type="ECO:0000256" key="4">
    <source>
        <dbReference type="ARBA" id="ARBA00022475"/>
    </source>
</evidence>
<dbReference type="Gene3D" id="3.40.50.2300">
    <property type="match status" value="1"/>
</dbReference>
<dbReference type="Gene3D" id="3.40.190.10">
    <property type="entry name" value="Periplasmic binding protein-like II"/>
    <property type="match status" value="3"/>
</dbReference>
<feature type="compositionally biased region" description="Basic and acidic residues" evidence="16">
    <location>
        <begin position="1334"/>
        <end position="1343"/>
    </location>
</feature>
<keyword evidence="11" id="KW-1071">Ligand-gated ion channel</keyword>
<evidence type="ECO:0000256" key="14">
    <source>
        <dbReference type="PIRSR" id="PIRSR601508-2"/>
    </source>
</evidence>
<evidence type="ECO:0000256" key="15">
    <source>
        <dbReference type="PIRSR" id="PIRSR601508-3"/>
    </source>
</evidence>
<dbReference type="InterPro" id="IPR001320">
    <property type="entry name" value="Iontro_rcpt_C"/>
</dbReference>
<dbReference type="GO" id="GO:0015276">
    <property type="term" value="F:ligand-gated monoatomic ion channel activity"/>
    <property type="evidence" value="ECO:0007669"/>
    <property type="project" value="InterPro"/>
</dbReference>
<feature type="transmembrane region" description="Helical" evidence="17">
    <location>
        <begin position="668"/>
        <end position="696"/>
    </location>
</feature>
<evidence type="ECO:0000256" key="10">
    <source>
        <dbReference type="ARBA" id="ARBA00023180"/>
    </source>
</evidence>
<evidence type="ECO:0000259" key="19">
    <source>
        <dbReference type="SMART" id="SM00079"/>
    </source>
</evidence>
<evidence type="ECO:0000256" key="9">
    <source>
        <dbReference type="ARBA" id="ARBA00023170"/>
    </source>
</evidence>
<feature type="binding site" evidence="13">
    <location>
        <position position="634"/>
    </location>
    <ligand>
        <name>L-glutamate</name>
        <dbReference type="ChEBI" id="CHEBI:29985"/>
    </ligand>
</feature>
<reference evidence="21" key="1">
    <citation type="submission" date="2021-05" db="EMBL/GenBank/DDBJ databases">
        <authorList>
            <person name="Alioto T."/>
            <person name="Alioto T."/>
            <person name="Gomez Garrido J."/>
        </authorList>
    </citation>
    <scope>NUCLEOTIDE SEQUENCE</scope>
</reference>
<organism evidence="21">
    <name type="scientific">Cacopsylla melanoneura</name>
    <dbReference type="NCBI Taxonomy" id="428564"/>
    <lineage>
        <taxon>Eukaryota</taxon>
        <taxon>Metazoa</taxon>
        <taxon>Ecdysozoa</taxon>
        <taxon>Arthropoda</taxon>
        <taxon>Hexapoda</taxon>
        <taxon>Insecta</taxon>
        <taxon>Pterygota</taxon>
        <taxon>Neoptera</taxon>
        <taxon>Paraneoptera</taxon>
        <taxon>Hemiptera</taxon>
        <taxon>Sternorrhyncha</taxon>
        <taxon>Psylloidea</taxon>
        <taxon>Psyllidae</taxon>
        <taxon>Psyllinae</taxon>
        <taxon>Cacopsylla</taxon>
    </lineage>
</organism>
<feature type="transmembrane region" description="Helical" evidence="17">
    <location>
        <begin position="716"/>
        <end position="734"/>
    </location>
</feature>
<evidence type="ECO:0000256" key="18">
    <source>
        <dbReference type="SAM" id="SignalP"/>
    </source>
</evidence>
<evidence type="ECO:0000256" key="12">
    <source>
        <dbReference type="ARBA" id="ARBA00023303"/>
    </source>
</evidence>
<feature type="region of interest" description="Disordered" evidence="16">
    <location>
        <begin position="1140"/>
        <end position="1217"/>
    </location>
</feature>
<evidence type="ECO:0000256" key="7">
    <source>
        <dbReference type="ARBA" id="ARBA00023065"/>
    </source>
</evidence>
<dbReference type="EMBL" id="HBUF01045830">
    <property type="protein sequence ID" value="CAG6619611.1"/>
    <property type="molecule type" value="Transcribed_RNA"/>
</dbReference>
<feature type="transmembrane region" description="Helical" evidence="17">
    <location>
        <begin position="754"/>
        <end position="776"/>
    </location>
</feature>
<dbReference type="EMBL" id="HBUF01045829">
    <property type="protein sequence ID" value="CAG6619610.1"/>
    <property type="molecule type" value="Transcribed_RNA"/>
</dbReference>
<feature type="region of interest" description="Disordered" evidence="16">
    <location>
        <begin position="1242"/>
        <end position="1269"/>
    </location>
</feature>
<dbReference type="SMART" id="SM00079">
    <property type="entry name" value="PBPe"/>
    <property type="match status" value="1"/>
</dbReference>
<evidence type="ECO:0000256" key="11">
    <source>
        <dbReference type="ARBA" id="ARBA00023286"/>
    </source>
</evidence>
<accession>A0A8D8RZG8</accession>
<keyword evidence="6 17" id="KW-1133">Transmembrane helix</keyword>
<sequence>MPLIFLTCWLLFMRQVLSHYPPPVESHRGLYVALVYTSANEVAVNKLNRTLATMATELSAATNTLISPLLIPLSSFFTGFHDVHSALLNKTVITTVVLAPDSPGLLPALSSLERQVPLFWATGQVLHGYLERESLGVFEIRLEAGLHEVFQGLRSLLMVTHWHSFTLIHTTLPFTSSLLNVISKPPLSPQIVPLRPNASPYAIFRMLSEISRATKGVVLLMSDGKVTKKVMDEAKRLHMVDGDFVWIWIDTSAAVSANLNSSKQHIDNDAVEMITETREKRSKPGPFRSFESNSTFVRNKRRRFVFFHDDFVNKRHPLPSSSPASTSYFPHSNYSLPPLPVGLLAVKALPMKIDKHFVRATMRMVFESMRKTYLRYCNSNHPASESCFKSSSVFSETNFTQLLFREMRHVTHEALSGRKNESSLVTRFQILNLVPSSPLQTSNISESTSWRPVGEIIGHSDVRLETIVWPGGELVPASTTKGARSIFRVVTALAPPFVMEGELDEDGQCLRGLECHRLLTSGKDNLTLVFNEMEKFEDDEEEVDKLTRAREIWSFGRSNVFHHSRYRYRTNCCYGLSMDLLENIAQELEFDFHLYIVADGLFGSKVRENQKDKWSGVVGDLATGTAHMSFAALSVSSTRSEVIDYTVPYFYSGVSFLAAPKHTTDIPLLAFLLPFSFELWIAIFTSLHVTAVAVAIYEWHSPFGLNPWGRQRSKNFTMASALWAMWGLLCGHLVQYKAPKSWPNKFLINVWGGFSVIFVASYTANIAALIAGLFFVSGVGDQNDRSLLSQRVATAKASAAEYYIHRTNQLLWEHMQRFKVNTVAEGVQKLKNGSLDILIADTPILDYYRATDHGCKLQKIGESINDDTYAVGLTKGFPLKDSISAVISKYSNNGYMDILQEKWYGGLPCFKLDTDMDMAQPKPLGVAAVAGVFLLLGVGVVAGCAILCMEHLFYKYTLPILRLKPKGTIWRSRNVMFFSQKLYRFINCVELVSPHHAARELVQSLRQGQITSLFQKNVKADQDTSRRRKSKAQFFEMIQEIRRVQQAEKQENKEITSPSKQKKQNRAKSPQVLLSPPELIKQHRRLSPSKLDFARRLSKDFFRSKSSGNLNTSRRMSIDVNLATGRFLDFQSAQTIGRRLSHGVANSPPDVNSRRSSALTPRRESSPEPIQECEQEPTTPKPNLLLPRGPSSTSLTPKYDTSPRSPSSRNFPAIPSRDIGSAAKKFSYVDVNSSSFKNKISKIQKHDSSSSKEMDTLAVSPNNRPQDSTINISEDCNLNRENWANVSGKSVEHIIEISIPDDNGSKLEVKKSNKKSDRANNVSKGTKEKQKKTHVSDQGDAKPKIVSYIPRKPEAENSNDSNNSEHDLPKPESPLQKLSREELLHLVETPELELKNSILEALRYKDPT</sequence>
<dbReference type="PRINTS" id="PR00177">
    <property type="entry name" value="NMDARECEPTOR"/>
</dbReference>
<dbReference type="InterPro" id="IPR019594">
    <property type="entry name" value="Glu/Gly-bd"/>
</dbReference>
<dbReference type="FunFam" id="1.10.287.70:FF:000191">
    <property type="entry name" value="Glutamate receptor ionotropic, NMDA 3A"/>
    <property type="match status" value="1"/>
</dbReference>
<comment type="subcellular location">
    <subcellularLocation>
        <location evidence="1">Cell membrane</location>
        <topology evidence="1">Multi-pass membrane protein</topology>
    </subcellularLocation>
</comment>
<feature type="compositionally biased region" description="Polar residues" evidence="16">
    <location>
        <begin position="1259"/>
        <end position="1269"/>
    </location>
</feature>
<feature type="compositionally biased region" description="Basic and acidic residues" evidence="16">
    <location>
        <begin position="1303"/>
        <end position="1318"/>
    </location>
</feature>
<keyword evidence="9 21" id="KW-0675">Receptor</keyword>
<feature type="site" description="Crucial to convey clamshell closure to channel opening" evidence="14">
    <location>
        <position position="776"/>
    </location>
</feature>
<dbReference type="Pfam" id="PF10613">
    <property type="entry name" value="Lig_chan-Glu_bd"/>
    <property type="match status" value="1"/>
</dbReference>
<dbReference type="SUPFAM" id="SSF53850">
    <property type="entry name" value="Periplasmic binding protein-like II"/>
    <property type="match status" value="1"/>
</dbReference>
<dbReference type="EMBL" id="HBUF01196083">
    <property type="protein sequence ID" value="CAG6660096.1"/>
    <property type="molecule type" value="Transcribed_RNA"/>
</dbReference>
<evidence type="ECO:0000256" key="8">
    <source>
        <dbReference type="ARBA" id="ARBA00023136"/>
    </source>
</evidence>
<name>A0A8D8RZG8_9HEMI</name>
<keyword evidence="15" id="KW-1015">Disulfide bond</keyword>
<evidence type="ECO:0000256" key="16">
    <source>
        <dbReference type="SAM" id="MobiDB-lite"/>
    </source>
</evidence>
<evidence type="ECO:0000256" key="17">
    <source>
        <dbReference type="SAM" id="Phobius"/>
    </source>
</evidence>
<feature type="region of interest" description="Disordered" evidence="16">
    <location>
        <begin position="1303"/>
        <end position="1381"/>
    </location>
</feature>
<dbReference type="Pfam" id="PF00060">
    <property type="entry name" value="Lig_chan"/>
    <property type="match status" value="1"/>
</dbReference>
<keyword evidence="4" id="KW-1003">Cell membrane</keyword>
<feature type="binding site" evidence="13">
    <location>
        <position position="639"/>
    </location>
    <ligand>
        <name>L-glutamate</name>
        <dbReference type="ChEBI" id="CHEBI:29985"/>
    </ligand>
</feature>
<feature type="region of interest" description="Disordered" evidence="16">
    <location>
        <begin position="1046"/>
        <end position="1087"/>
    </location>
</feature>
<evidence type="ECO:0000256" key="3">
    <source>
        <dbReference type="ARBA" id="ARBA00022448"/>
    </source>
</evidence>
<dbReference type="InterPro" id="IPR001508">
    <property type="entry name" value="Iono_Glu_rcpt_met"/>
</dbReference>
<feature type="chain" id="PRO_5036428597" evidence="18">
    <location>
        <begin position="19"/>
        <end position="1408"/>
    </location>
</feature>
<feature type="signal peptide" evidence="18">
    <location>
        <begin position="1"/>
        <end position="18"/>
    </location>
</feature>
<dbReference type="GO" id="GO:0038023">
    <property type="term" value="F:signaling receptor activity"/>
    <property type="evidence" value="ECO:0007669"/>
    <property type="project" value="InterPro"/>
</dbReference>
<dbReference type="SMART" id="SM00918">
    <property type="entry name" value="Lig_chan-Glu_bd"/>
    <property type="match status" value="1"/>
</dbReference>
<keyword evidence="18" id="KW-0732">Signal</keyword>
<keyword evidence="8 17" id="KW-0472">Membrane</keyword>
<feature type="transmembrane region" description="Helical" evidence="17">
    <location>
        <begin position="926"/>
        <end position="954"/>
    </location>
</feature>
<evidence type="ECO:0000259" key="20">
    <source>
        <dbReference type="SMART" id="SM00918"/>
    </source>
</evidence>
<protein>
    <submittedName>
        <fullName evidence="21">Glutamate receptor ionotropic, NMDA 3A</fullName>
    </submittedName>
</protein>
<evidence type="ECO:0000256" key="6">
    <source>
        <dbReference type="ARBA" id="ARBA00022989"/>
    </source>
</evidence>
<proteinExistence type="inferred from homology"/>
<dbReference type="FunFam" id="3.40.190.10:FF:000324">
    <property type="entry name" value="Predicted protein"/>
    <property type="match status" value="1"/>
</dbReference>
<keyword evidence="3" id="KW-0813">Transport</keyword>
<dbReference type="GO" id="GO:0005886">
    <property type="term" value="C:plasma membrane"/>
    <property type="evidence" value="ECO:0007669"/>
    <property type="project" value="UniProtKB-SubCell"/>
</dbReference>
<evidence type="ECO:0000256" key="2">
    <source>
        <dbReference type="ARBA" id="ARBA00008685"/>
    </source>
</evidence>
<comment type="similarity">
    <text evidence="2">Belongs to the glutamate-gated ion channel (TC 1.A.10.1) family.</text>
</comment>
<keyword evidence="10" id="KW-0325">Glycoprotein</keyword>
<dbReference type="FunFam" id="3.40.190.10:FF:000599">
    <property type="entry name" value="Glutamate [NMDA] receptor subunit 3A, putative"/>
    <property type="match status" value="1"/>
</dbReference>
<keyword evidence="12" id="KW-0407">Ion channel</keyword>
<dbReference type="InterPro" id="IPR015683">
    <property type="entry name" value="Ionotropic_Glu_rcpt"/>
</dbReference>
<evidence type="ECO:0000256" key="5">
    <source>
        <dbReference type="ARBA" id="ARBA00022692"/>
    </source>
</evidence>